<organism evidence="5 6">
    <name type="scientific">Ficus carica</name>
    <name type="common">Common fig</name>
    <dbReference type="NCBI Taxonomy" id="3494"/>
    <lineage>
        <taxon>Eukaryota</taxon>
        <taxon>Viridiplantae</taxon>
        <taxon>Streptophyta</taxon>
        <taxon>Embryophyta</taxon>
        <taxon>Tracheophyta</taxon>
        <taxon>Spermatophyta</taxon>
        <taxon>Magnoliopsida</taxon>
        <taxon>eudicotyledons</taxon>
        <taxon>Gunneridae</taxon>
        <taxon>Pentapetalae</taxon>
        <taxon>rosids</taxon>
        <taxon>fabids</taxon>
        <taxon>Rosales</taxon>
        <taxon>Moraceae</taxon>
        <taxon>Ficeae</taxon>
        <taxon>Ficus</taxon>
    </lineage>
</organism>
<comment type="caution">
    <text evidence="5">The sequence shown here is derived from an EMBL/GenBank/DDBJ whole genome shotgun (WGS) entry which is preliminary data.</text>
</comment>
<accession>A0AA87Z4B2</accession>
<reference evidence="5" key="1">
    <citation type="submission" date="2023-07" db="EMBL/GenBank/DDBJ databases">
        <title>draft genome sequence of fig (Ficus carica).</title>
        <authorList>
            <person name="Takahashi T."/>
            <person name="Nishimura K."/>
        </authorList>
    </citation>
    <scope>NUCLEOTIDE SEQUENCE</scope>
</reference>
<dbReference type="EMBL" id="BTGU01001812">
    <property type="protein sequence ID" value="GMN29770.1"/>
    <property type="molecule type" value="Genomic_DNA"/>
</dbReference>
<evidence type="ECO:0000313" key="6">
    <source>
        <dbReference type="Proteomes" id="UP001187192"/>
    </source>
</evidence>
<keyword evidence="1" id="KW-0175">Coiled coil</keyword>
<proteinExistence type="predicted"/>
<sequence>MDIVFHAVASIIGEFVPLLCCGICTSTKNCTKLHSNLNELEVEMKKLMDLRDDIQHKLGSADQKGGNSATSSAVEWLREVEELVNKVNTMKENTKVARMLDEAETLQISSSLPSLFESNLGQDKY</sequence>
<feature type="coiled-coil region" evidence="1">
    <location>
        <begin position="30"/>
        <end position="93"/>
    </location>
</feature>
<evidence type="ECO:0000256" key="1">
    <source>
        <dbReference type="SAM" id="Coils"/>
    </source>
</evidence>
<gene>
    <name evidence="2" type="ORF">TIFTF001_041353</name>
    <name evidence="3" type="ORF">TIFTF001_041356</name>
    <name evidence="4" type="ORF">TIFTF001_041359</name>
    <name evidence="5" type="ORF">TIFTF001_041362</name>
</gene>
<evidence type="ECO:0000313" key="3">
    <source>
        <dbReference type="EMBL" id="GMN29744.1"/>
    </source>
</evidence>
<dbReference type="EMBL" id="BTGU01001813">
    <property type="protein sequence ID" value="GMN29789.1"/>
    <property type="molecule type" value="Genomic_DNA"/>
</dbReference>
<dbReference type="AlphaFoldDB" id="A0AA87Z4B2"/>
<evidence type="ECO:0000313" key="4">
    <source>
        <dbReference type="EMBL" id="GMN29770.1"/>
    </source>
</evidence>
<keyword evidence="6" id="KW-1185">Reference proteome</keyword>
<dbReference type="EMBL" id="BTGU01001811">
    <property type="protein sequence ID" value="GMN29744.1"/>
    <property type="molecule type" value="Genomic_DNA"/>
</dbReference>
<protein>
    <submittedName>
        <fullName evidence="5">Uncharacterized protein</fullName>
    </submittedName>
</protein>
<dbReference type="Proteomes" id="UP001187192">
    <property type="component" value="Unassembled WGS sequence"/>
</dbReference>
<dbReference type="EMBL" id="BTGU01001810">
    <property type="protein sequence ID" value="GMN29718.1"/>
    <property type="molecule type" value="Genomic_DNA"/>
</dbReference>
<evidence type="ECO:0000313" key="2">
    <source>
        <dbReference type="EMBL" id="GMN29718.1"/>
    </source>
</evidence>
<evidence type="ECO:0000313" key="5">
    <source>
        <dbReference type="EMBL" id="GMN29789.1"/>
    </source>
</evidence>
<name>A0AA87Z4B2_FICCA</name>